<dbReference type="Pfam" id="PF01551">
    <property type="entry name" value="Peptidase_M23"/>
    <property type="match status" value="1"/>
</dbReference>
<sequence length="260" mass="26414">MGQHSTSGRGGRHRQELLHRHRGPAFPALFATRSRSAISVTALSATLAAGIGAAGVSATAAPIGGAENSPTEHVTAAHPTAALPIVPPAGDEAPGKEFRDGTDTEDDSVAPAVSTAQRKARPVPVAKWVHPLSAAEVTSCFGQRWGRLHAGVDLAAPHGAPIVAAGAGVVVSAGVNGGYGSAILIDHGNGYLTHYGHLSAIHVAAGQTVKAGELVGDEGSTGHSTGPHLHFEVHQGHFQNPLEPTAWMREHGVAIPGCAE</sequence>
<dbReference type="GO" id="GO:0004222">
    <property type="term" value="F:metalloendopeptidase activity"/>
    <property type="evidence" value="ECO:0007669"/>
    <property type="project" value="TreeGrafter"/>
</dbReference>
<evidence type="ECO:0000259" key="2">
    <source>
        <dbReference type="Pfam" id="PF01551"/>
    </source>
</evidence>
<dbReference type="PANTHER" id="PTHR21666">
    <property type="entry name" value="PEPTIDASE-RELATED"/>
    <property type="match status" value="1"/>
</dbReference>
<dbReference type="InterPro" id="IPR011055">
    <property type="entry name" value="Dup_hybrid_motif"/>
</dbReference>
<organism evidence="3 4">
    <name type="scientific">Actinoplanes aureus</name>
    <dbReference type="NCBI Taxonomy" id="2792083"/>
    <lineage>
        <taxon>Bacteria</taxon>
        <taxon>Bacillati</taxon>
        <taxon>Actinomycetota</taxon>
        <taxon>Actinomycetes</taxon>
        <taxon>Micromonosporales</taxon>
        <taxon>Micromonosporaceae</taxon>
        <taxon>Actinoplanes</taxon>
    </lineage>
</organism>
<dbReference type="CDD" id="cd12797">
    <property type="entry name" value="M23_peptidase"/>
    <property type="match status" value="1"/>
</dbReference>
<reference evidence="3" key="1">
    <citation type="submission" date="2020-11" db="EMBL/GenBank/DDBJ databases">
        <title>Isolation and identification of active actinomycetes.</title>
        <authorList>
            <person name="Sun X."/>
        </authorList>
    </citation>
    <scope>NUCLEOTIDE SEQUENCE</scope>
    <source>
        <strain evidence="3">NEAU-A11</strain>
    </source>
</reference>
<dbReference type="PANTHER" id="PTHR21666:SF270">
    <property type="entry name" value="MUREIN HYDROLASE ACTIVATOR ENVC"/>
    <property type="match status" value="1"/>
</dbReference>
<feature type="compositionally biased region" description="Basic and acidic residues" evidence="1">
    <location>
        <begin position="93"/>
        <end position="102"/>
    </location>
</feature>
<dbReference type="SUPFAM" id="SSF51261">
    <property type="entry name" value="Duplicated hybrid motif"/>
    <property type="match status" value="1"/>
</dbReference>
<dbReference type="EMBL" id="JADQTO010000007">
    <property type="protein sequence ID" value="MBG0563256.1"/>
    <property type="molecule type" value="Genomic_DNA"/>
</dbReference>
<proteinExistence type="predicted"/>
<dbReference type="RefSeq" id="WP_196415049.1">
    <property type="nucleotide sequence ID" value="NZ_JADQTO010000007.1"/>
</dbReference>
<accession>A0A931C996</accession>
<feature type="domain" description="M23ase beta-sheet core" evidence="2">
    <location>
        <begin position="148"/>
        <end position="238"/>
    </location>
</feature>
<protein>
    <submittedName>
        <fullName evidence="3">Peptidoglycan DD-metalloendopeptidase family protein</fullName>
    </submittedName>
</protein>
<dbReference type="InterPro" id="IPR016047">
    <property type="entry name" value="M23ase_b-sheet_dom"/>
</dbReference>
<dbReference type="Gene3D" id="2.70.70.10">
    <property type="entry name" value="Glucose Permease (Domain IIA)"/>
    <property type="match status" value="1"/>
</dbReference>
<name>A0A931C996_9ACTN</name>
<evidence type="ECO:0000313" key="3">
    <source>
        <dbReference type="EMBL" id="MBG0563256.1"/>
    </source>
</evidence>
<evidence type="ECO:0000256" key="1">
    <source>
        <dbReference type="SAM" id="MobiDB-lite"/>
    </source>
</evidence>
<gene>
    <name evidence="3" type="ORF">I4J89_17550</name>
</gene>
<comment type="caution">
    <text evidence="3">The sequence shown here is derived from an EMBL/GenBank/DDBJ whole genome shotgun (WGS) entry which is preliminary data.</text>
</comment>
<evidence type="ECO:0000313" key="4">
    <source>
        <dbReference type="Proteomes" id="UP000598146"/>
    </source>
</evidence>
<dbReference type="AlphaFoldDB" id="A0A931C996"/>
<keyword evidence="4" id="KW-1185">Reference proteome</keyword>
<feature type="region of interest" description="Disordered" evidence="1">
    <location>
        <begin position="84"/>
        <end position="108"/>
    </location>
</feature>
<dbReference type="InterPro" id="IPR050570">
    <property type="entry name" value="Cell_wall_metabolism_enzyme"/>
</dbReference>
<dbReference type="Proteomes" id="UP000598146">
    <property type="component" value="Unassembled WGS sequence"/>
</dbReference>